<reference evidence="1" key="1">
    <citation type="journal article" date="2014" name="Nat. Commun.">
        <title>The rainbow trout genome provides novel insights into evolution after whole-genome duplication in vertebrates.</title>
        <authorList>
            <person name="Berthelot C."/>
            <person name="Brunet F."/>
            <person name="Chalopin D."/>
            <person name="Juanchich A."/>
            <person name="Bernard M."/>
            <person name="Noel B."/>
            <person name="Bento P."/>
            <person name="Da Silva C."/>
            <person name="Labadie K."/>
            <person name="Alberti A."/>
            <person name="Aury J.M."/>
            <person name="Louis A."/>
            <person name="Dehais P."/>
            <person name="Bardou P."/>
            <person name="Montfort J."/>
            <person name="Klopp C."/>
            <person name="Cabau C."/>
            <person name="Gaspin C."/>
            <person name="Thorgaard G.H."/>
            <person name="Boussaha M."/>
            <person name="Quillet E."/>
            <person name="Guyomard R."/>
            <person name="Galiana D."/>
            <person name="Bobe J."/>
            <person name="Volff J.N."/>
            <person name="Genet C."/>
            <person name="Wincker P."/>
            <person name="Jaillon O."/>
            <person name="Roest Crollius H."/>
            <person name="Guiguen Y."/>
        </authorList>
    </citation>
    <scope>NUCLEOTIDE SEQUENCE [LARGE SCALE GENOMIC DNA]</scope>
</reference>
<dbReference type="PaxDb" id="8022-A0A060YWE1"/>
<gene>
    <name evidence="1" type="ORF">GSONMT00055823001</name>
</gene>
<dbReference type="Proteomes" id="UP000193380">
    <property type="component" value="Unassembled WGS sequence"/>
</dbReference>
<dbReference type="EMBL" id="FR923190">
    <property type="protein sequence ID" value="CDQ95897.1"/>
    <property type="molecule type" value="Genomic_DNA"/>
</dbReference>
<evidence type="ECO:0000313" key="1">
    <source>
        <dbReference type="EMBL" id="CDQ95897.1"/>
    </source>
</evidence>
<dbReference type="AlphaFoldDB" id="A0A060YWE1"/>
<proteinExistence type="predicted"/>
<name>A0A060YWE1_ONCMY</name>
<protein>
    <submittedName>
        <fullName evidence="1">Uncharacterized protein</fullName>
    </submittedName>
</protein>
<organism evidence="1 2">
    <name type="scientific">Oncorhynchus mykiss</name>
    <name type="common">Rainbow trout</name>
    <name type="synonym">Salmo gairdneri</name>
    <dbReference type="NCBI Taxonomy" id="8022"/>
    <lineage>
        <taxon>Eukaryota</taxon>
        <taxon>Metazoa</taxon>
        <taxon>Chordata</taxon>
        <taxon>Craniata</taxon>
        <taxon>Vertebrata</taxon>
        <taxon>Euteleostomi</taxon>
        <taxon>Actinopterygii</taxon>
        <taxon>Neopterygii</taxon>
        <taxon>Teleostei</taxon>
        <taxon>Protacanthopterygii</taxon>
        <taxon>Salmoniformes</taxon>
        <taxon>Salmonidae</taxon>
        <taxon>Salmoninae</taxon>
        <taxon>Oncorhynchus</taxon>
    </lineage>
</organism>
<reference evidence="1" key="2">
    <citation type="submission" date="2014-03" db="EMBL/GenBank/DDBJ databases">
        <authorList>
            <person name="Genoscope - CEA"/>
        </authorList>
    </citation>
    <scope>NUCLEOTIDE SEQUENCE</scope>
</reference>
<sequence length="127" mass="13989">SFMQNNYLSNDTVYRISFEKSPVDIFHILTSIAWFHLDTIGRQYECVKIQDQLIPIEAKTVCPVFHPEDCVPGTEVIGPDGCCPGCIPITKPCNVTKSKVYLDSNGCKSANTVEVTTCSGSCVTYAM</sequence>
<feature type="non-terminal residue" evidence="1">
    <location>
        <position position="1"/>
    </location>
</feature>
<dbReference type="STRING" id="8022.A0A060YWE1"/>
<accession>A0A060YWE1</accession>
<evidence type="ECO:0000313" key="2">
    <source>
        <dbReference type="Proteomes" id="UP000193380"/>
    </source>
</evidence>